<evidence type="ECO:0000313" key="1">
    <source>
        <dbReference type="EMBL" id="MED6281227.1"/>
    </source>
</evidence>
<organism evidence="1 2">
    <name type="scientific">Characodon lateralis</name>
    <dbReference type="NCBI Taxonomy" id="208331"/>
    <lineage>
        <taxon>Eukaryota</taxon>
        <taxon>Metazoa</taxon>
        <taxon>Chordata</taxon>
        <taxon>Craniata</taxon>
        <taxon>Vertebrata</taxon>
        <taxon>Euteleostomi</taxon>
        <taxon>Actinopterygii</taxon>
        <taxon>Neopterygii</taxon>
        <taxon>Teleostei</taxon>
        <taxon>Neoteleostei</taxon>
        <taxon>Acanthomorphata</taxon>
        <taxon>Ovalentaria</taxon>
        <taxon>Atherinomorphae</taxon>
        <taxon>Cyprinodontiformes</taxon>
        <taxon>Goodeidae</taxon>
        <taxon>Characodon</taxon>
    </lineage>
</organism>
<reference evidence="1 2" key="1">
    <citation type="submission" date="2021-06" db="EMBL/GenBank/DDBJ databases">
        <authorList>
            <person name="Palmer J.M."/>
        </authorList>
    </citation>
    <scope>NUCLEOTIDE SEQUENCE [LARGE SCALE GENOMIC DNA]</scope>
    <source>
        <strain evidence="1 2">CL_MEX2019</strain>
        <tissue evidence="1">Muscle</tissue>
    </source>
</reference>
<gene>
    <name evidence="1" type="ORF">CHARACLAT_019074</name>
</gene>
<dbReference type="Proteomes" id="UP001352852">
    <property type="component" value="Unassembled WGS sequence"/>
</dbReference>
<accession>A0ABU7E235</accession>
<proteinExistence type="predicted"/>
<sequence length="72" mass="7885">MSTGSGDRMDLAQRLVNMAVTDSRRYGAHPTLEPSPDELLQKLKSCPTQAFRTLGLITSGHAALFRFSLSSF</sequence>
<evidence type="ECO:0000313" key="2">
    <source>
        <dbReference type="Proteomes" id="UP001352852"/>
    </source>
</evidence>
<dbReference type="EMBL" id="JAHUTJ010042696">
    <property type="protein sequence ID" value="MED6281227.1"/>
    <property type="molecule type" value="Genomic_DNA"/>
</dbReference>
<comment type="caution">
    <text evidence="1">The sequence shown here is derived from an EMBL/GenBank/DDBJ whole genome shotgun (WGS) entry which is preliminary data.</text>
</comment>
<keyword evidence="2" id="KW-1185">Reference proteome</keyword>
<protein>
    <submittedName>
        <fullName evidence="1">Uncharacterized protein</fullName>
    </submittedName>
</protein>
<name>A0ABU7E235_9TELE</name>